<dbReference type="GO" id="GO:0005794">
    <property type="term" value="C:Golgi apparatus"/>
    <property type="evidence" value="ECO:0007669"/>
    <property type="project" value="TreeGrafter"/>
</dbReference>
<feature type="transmembrane region" description="Helical" evidence="7">
    <location>
        <begin position="403"/>
        <end position="422"/>
    </location>
</feature>
<accession>A0AAV2T125</accession>
<protein>
    <recommendedName>
        <fullName evidence="12">Xenotropic and polytropic retrovirus receptor 1</fullName>
    </recommendedName>
</protein>
<dbReference type="GO" id="GO:0000822">
    <property type="term" value="F:inositol hexakisphosphate binding"/>
    <property type="evidence" value="ECO:0007669"/>
    <property type="project" value="TreeGrafter"/>
</dbReference>
<sequence>MKFAAKLTAHLTPEWRKQYIDYEELKEFLYKSIQDIDRVEDWTPEQVQHLDECDLEFFEICEDALHRVDNFFAEKLAEAKRKYDGLIEELDSLLEAEFAKSTSRLGDSKISLSRRRHESVKRSISGRNDSVGKDSVSENLKIRSSFNVDLEGRQSVEGVRNRRLRSNTPAQKKKAIPNNLLKKEKKTYRKIHDLKLAFSEFYLSLVLLQNYQTLNFTGFRKILKKHDKLFRRNNGLAWHHHNVEPASFNTNREVDDLIAKVEAVYTEKLEQGDRQKAMKRLRVPPLAERHSPMALFRFGFFAGVFTVQAIVIILVVIFLRPLPADFLPALRIFRATFLTILFLCLFGLNTYGWRSSGVNNVLIFELNPRSHLDQFQLLEAAFLLAMIWASAVIYFLFSEKLNSSPYISPFILVITMILFLINPFKFGYHRARRWLLRVLGRIARAPFVPVAFADFWLADQLNSLSFILPELARFVCFYSSQVDWSNQLKYLPLGAHGISAENSTVPECSTSEIAFVANSCQCNGLIFGLEPLLRTLPAWFRFAQCLRRYHDMEEKRTHPHIVNAGKYSASFFVTASMAWYALRPGVPSLVCLCLSYFVNSSYTYAWDTLMDWGLMERKSENKFLRDELVYRYKAYYYAAIVEDFILRFAWVFRVSFEKTHPEHLELVKTILLTAEVVRRFIWNFFRLENEHLNNCGEFRAVRDIFITPLPKRPVRAGSLTLLKNFHFASPKSTILDRLTGHRNTFIAYDLNTEKSNNERNKKAALPDEDDAVCDVNSNASQNQQQKCKTEQLAEVMKKHTRVGHKLFKIKAATTGRLHRNSRGHHRSYPSRHHIMDNVELNDSISPIHRAVQQIRSSPFLQNIHANNTSSNPETPEAVKYDAVTNSANSENFVQSVSLPHRSTRVYPLVRDARSSSEHYLTHSDNITSLQAGYSPTSGISASSVDNQSDRNQEQFMDAGQKFATNRSFSRDDMKYITIPKLCYSSHSPSSSSIIYDDKKSVDETLALRTAGTATTLLSNEDQERLDDNVGTLNHSGAWVSPPDRVVRYRPRFNLSVSSLIEDNSSQSDRVTATYRLDEPNRSSQFSAHPLQSGDGSESELSQCSRVSDADDNKDDEHFSSHRE</sequence>
<dbReference type="PROSITE" id="PS51380">
    <property type="entry name" value="EXS"/>
    <property type="match status" value="1"/>
</dbReference>
<gene>
    <name evidence="10" type="ORF">CDAUBV1_LOCUS3317</name>
</gene>
<proteinExistence type="inferred from homology"/>
<keyword evidence="3 7" id="KW-0812">Transmembrane</keyword>
<evidence type="ECO:0000256" key="4">
    <source>
        <dbReference type="ARBA" id="ARBA00022989"/>
    </source>
</evidence>
<feature type="region of interest" description="Disordered" evidence="6">
    <location>
        <begin position="1076"/>
        <end position="1123"/>
    </location>
</feature>
<feature type="compositionally biased region" description="Basic and acidic residues" evidence="6">
    <location>
        <begin position="1107"/>
        <end position="1123"/>
    </location>
</feature>
<dbReference type="CDD" id="cd14477">
    <property type="entry name" value="SPX_XPR1_like"/>
    <property type="match status" value="1"/>
</dbReference>
<evidence type="ECO:0008006" key="12">
    <source>
        <dbReference type="Google" id="ProtNLM"/>
    </source>
</evidence>
<dbReference type="PANTHER" id="PTHR10783:SF103">
    <property type="entry name" value="SOLUTE CARRIER FAMILY 53 MEMBER 1"/>
    <property type="match status" value="1"/>
</dbReference>
<evidence type="ECO:0000313" key="10">
    <source>
        <dbReference type="EMBL" id="CAL5131142.1"/>
    </source>
</evidence>
<evidence type="ECO:0000256" key="2">
    <source>
        <dbReference type="ARBA" id="ARBA00009665"/>
    </source>
</evidence>
<evidence type="ECO:0000256" key="3">
    <source>
        <dbReference type="ARBA" id="ARBA00022692"/>
    </source>
</evidence>
<dbReference type="EMBL" id="CAXLJL010000079">
    <property type="protein sequence ID" value="CAL5131142.1"/>
    <property type="molecule type" value="Genomic_DNA"/>
</dbReference>
<dbReference type="InterPro" id="IPR004342">
    <property type="entry name" value="EXS_C"/>
</dbReference>
<dbReference type="AlphaFoldDB" id="A0AAV2T125"/>
<keyword evidence="5 7" id="KW-0472">Membrane</keyword>
<evidence type="ECO:0000256" key="5">
    <source>
        <dbReference type="ARBA" id="ARBA00023136"/>
    </source>
</evidence>
<feature type="transmembrane region" description="Helical" evidence="7">
    <location>
        <begin position="298"/>
        <end position="320"/>
    </location>
</feature>
<feature type="transmembrane region" description="Helical" evidence="7">
    <location>
        <begin position="332"/>
        <end position="354"/>
    </location>
</feature>
<feature type="domain" description="EXS" evidence="8">
    <location>
        <begin position="521"/>
        <end position="721"/>
    </location>
</feature>
<dbReference type="PANTHER" id="PTHR10783">
    <property type="entry name" value="XENOTROPIC AND POLYTROPIC RETROVIRUS RECEPTOR 1-RELATED"/>
    <property type="match status" value="1"/>
</dbReference>
<dbReference type="Pfam" id="PF03124">
    <property type="entry name" value="EXS"/>
    <property type="match status" value="1"/>
</dbReference>
<dbReference type="Pfam" id="PF03105">
    <property type="entry name" value="SPX"/>
    <property type="match status" value="2"/>
</dbReference>
<dbReference type="InterPro" id="IPR004331">
    <property type="entry name" value="SPX_dom"/>
</dbReference>
<evidence type="ECO:0000313" key="11">
    <source>
        <dbReference type="Proteomes" id="UP001497525"/>
    </source>
</evidence>
<dbReference type="GO" id="GO:0005886">
    <property type="term" value="C:plasma membrane"/>
    <property type="evidence" value="ECO:0007669"/>
    <property type="project" value="TreeGrafter"/>
</dbReference>
<comment type="subcellular location">
    <subcellularLocation>
        <location evidence="1">Membrane</location>
        <topology evidence="1">Multi-pass membrane protein</topology>
    </subcellularLocation>
</comment>
<feature type="domain" description="SPX" evidence="9">
    <location>
        <begin position="1"/>
        <end position="240"/>
    </location>
</feature>
<organism evidence="10 11">
    <name type="scientific">Calicophoron daubneyi</name>
    <name type="common">Rumen fluke</name>
    <name type="synonym">Paramphistomum daubneyi</name>
    <dbReference type="NCBI Taxonomy" id="300641"/>
    <lineage>
        <taxon>Eukaryota</taxon>
        <taxon>Metazoa</taxon>
        <taxon>Spiralia</taxon>
        <taxon>Lophotrochozoa</taxon>
        <taxon>Platyhelminthes</taxon>
        <taxon>Trematoda</taxon>
        <taxon>Digenea</taxon>
        <taxon>Plagiorchiida</taxon>
        <taxon>Pronocephalata</taxon>
        <taxon>Paramphistomoidea</taxon>
        <taxon>Paramphistomidae</taxon>
        <taxon>Calicophoron</taxon>
    </lineage>
</organism>
<evidence type="ECO:0000256" key="1">
    <source>
        <dbReference type="ARBA" id="ARBA00004141"/>
    </source>
</evidence>
<keyword evidence="4 7" id="KW-1133">Transmembrane helix</keyword>
<feature type="transmembrane region" description="Helical" evidence="7">
    <location>
        <begin position="375"/>
        <end position="397"/>
    </location>
</feature>
<evidence type="ECO:0000259" key="9">
    <source>
        <dbReference type="PROSITE" id="PS51382"/>
    </source>
</evidence>
<dbReference type="Proteomes" id="UP001497525">
    <property type="component" value="Unassembled WGS sequence"/>
</dbReference>
<evidence type="ECO:0000259" key="8">
    <source>
        <dbReference type="PROSITE" id="PS51380"/>
    </source>
</evidence>
<evidence type="ECO:0000256" key="6">
    <source>
        <dbReference type="SAM" id="MobiDB-lite"/>
    </source>
</evidence>
<dbReference type="GO" id="GO:0016036">
    <property type="term" value="P:cellular response to phosphate starvation"/>
    <property type="evidence" value="ECO:0007669"/>
    <property type="project" value="TreeGrafter"/>
</dbReference>
<dbReference type="GO" id="GO:0006817">
    <property type="term" value="P:phosphate ion transport"/>
    <property type="evidence" value="ECO:0007669"/>
    <property type="project" value="TreeGrafter"/>
</dbReference>
<name>A0AAV2T125_CALDB</name>
<dbReference type="PROSITE" id="PS51382">
    <property type="entry name" value="SPX"/>
    <property type="match status" value="1"/>
</dbReference>
<reference evidence="10" key="1">
    <citation type="submission" date="2024-06" db="EMBL/GenBank/DDBJ databases">
        <authorList>
            <person name="Liu X."/>
            <person name="Lenzi L."/>
            <person name="Haldenby T S."/>
            <person name="Uol C."/>
        </authorList>
    </citation>
    <scope>NUCLEOTIDE SEQUENCE</scope>
</reference>
<comment type="similarity">
    <text evidence="2">Belongs to the SYG1 (TC 2.A.94) family.</text>
</comment>
<comment type="caution">
    <text evidence="10">The sequence shown here is derived from an EMBL/GenBank/DDBJ whole genome shotgun (WGS) entry which is preliminary data.</text>
</comment>
<evidence type="ECO:0000256" key="7">
    <source>
        <dbReference type="SAM" id="Phobius"/>
    </source>
</evidence>
<feature type="compositionally biased region" description="Polar residues" evidence="6">
    <location>
        <begin position="1093"/>
        <end position="1105"/>
    </location>
</feature>